<dbReference type="AlphaFoldDB" id="A0A2Z6GF95"/>
<dbReference type="GO" id="GO:0003677">
    <property type="term" value="F:DNA binding"/>
    <property type="evidence" value="ECO:0007669"/>
    <property type="project" value="UniProtKB-KW"/>
</dbReference>
<dbReference type="InterPro" id="IPR011010">
    <property type="entry name" value="DNA_brk_join_enz"/>
</dbReference>
<dbReference type="STRING" id="1188319.OYT1_02259"/>
<gene>
    <name evidence="5" type="ORF">OYT1_ch2663</name>
</gene>
<evidence type="ECO:0000256" key="4">
    <source>
        <dbReference type="ARBA" id="ARBA00023172"/>
    </source>
</evidence>
<keyword evidence="6" id="KW-1185">Reference proteome</keyword>
<dbReference type="SUPFAM" id="SSF56349">
    <property type="entry name" value="DNA breaking-rejoining enzymes"/>
    <property type="match status" value="1"/>
</dbReference>
<accession>A0A2Z6GF95</accession>
<dbReference type="GO" id="GO:0006310">
    <property type="term" value="P:DNA recombination"/>
    <property type="evidence" value="ECO:0007669"/>
    <property type="project" value="UniProtKB-KW"/>
</dbReference>
<proteinExistence type="inferred from homology"/>
<dbReference type="KEGG" id="fam:OYT1_ch2663"/>
<name>A0A2Z6GF95_9PROT</name>
<comment type="similarity">
    <text evidence="1">Belongs to the 'phage' integrase family.</text>
</comment>
<evidence type="ECO:0000256" key="2">
    <source>
        <dbReference type="ARBA" id="ARBA00022908"/>
    </source>
</evidence>
<sequence>MKELRRKVILPVFQLSELTTEDDPQAFKRVIDQGKGHLDLIYHYRFVWDEQVGRGFNYNLFPVVLSREGMPWHLGTLYILSQLEGETSPVMTSYQSKADDLGAYKEWLDTQIRPDELIFQFPKIKLRRPTYRYHGHLQKQIQAGEIAPSTGRRRMGTVVAFYRWLIENNYFQPEYPPWEEKKFQLVFKTTEGRAISKRVISTDVSIRTPKSEDPFAGAIQDGGKLRPLTGKEQDWILEATLAKGNTECYLFQLFVLATGARIQTAGTLRLRHFIQSNPHYSKSLTGEGEVFKLKAGPGTGIDTKNDKNGVLQVPRPIYELLHTYATSERAKVRRGRFEVKHGEHPDPYLFLTQQGSPYFTARDEALRFNPELDRRHEKTGQTVRQFLNEQVIPYVREHHNKNFHYRIHDLRASFGMNMTELLMKLVQAKTITLHRARMTVKDLLWHESLTTTDLYLNYRNQMDAIYEAVNGYGNQLKKWTERAMKGIEVIDE</sequence>
<evidence type="ECO:0000313" key="6">
    <source>
        <dbReference type="Proteomes" id="UP000033070"/>
    </source>
</evidence>
<protein>
    <submittedName>
        <fullName evidence="5">Integrase</fullName>
    </submittedName>
</protein>
<dbReference type="Proteomes" id="UP000033070">
    <property type="component" value="Chromosome"/>
</dbReference>
<evidence type="ECO:0000256" key="3">
    <source>
        <dbReference type="ARBA" id="ARBA00023125"/>
    </source>
</evidence>
<evidence type="ECO:0000256" key="1">
    <source>
        <dbReference type="ARBA" id="ARBA00008857"/>
    </source>
</evidence>
<dbReference type="PANTHER" id="PTHR30349:SF41">
    <property type="entry name" value="INTEGRASE_RECOMBINASE PROTEIN MJ0367-RELATED"/>
    <property type="match status" value="1"/>
</dbReference>
<dbReference type="RefSeq" id="WP_062627352.1">
    <property type="nucleotide sequence ID" value="NZ_AP018738.1"/>
</dbReference>
<dbReference type="EMBL" id="AP018738">
    <property type="protein sequence ID" value="BBE52170.1"/>
    <property type="molecule type" value="Genomic_DNA"/>
</dbReference>
<keyword evidence="4" id="KW-0233">DNA recombination</keyword>
<dbReference type="Gene3D" id="1.10.443.10">
    <property type="entry name" value="Intergrase catalytic core"/>
    <property type="match status" value="1"/>
</dbReference>
<reference evidence="5 6" key="1">
    <citation type="submission" date="2018-06" db="EMBL/GenBank/DDBJ databases">
        <title>OYT1 Genome Sequencing.</title>
        <authorList>
            <person name="Kato S."/>
            <person name="Itoh T."/>
            <person name="Ohkuma M."/>
        </authorList>
    </citation>
    <scope>NUCLEOTIDE SEQUENCE [LARGE SCALE GENOMIC DNA]</scope>
    <source>
        <strain evidence="5 6">OYT1</strain>
    </source>
</reference>
<evidence type="ECO:0000313" key="5">
    <source>
        <dbReference type="EMBL" id="BBE52170.1"/>
    </source>
</evidence>
<keyword evidence="2" id="KW-0229">DNA integration</keyword>
<dbReference type="InterPro" id="IPR013762">
    <property type="entry name" value="Integrase-like_cat_sf"/>
</dbReference>
<organism evidence="5 6">
    <name type="scientific">Ferriphaselus amnicola</name>
    <dbReference type="NCBI Taxonomy" id="1188319"/>
    <lineage>
        <taxon>Bacteria</taxon>
        <taxon>Pseudomonadati</taxon>
        <taxon>Pseudomonadota</taxon>
        <taxon>Betaproteobacteria</taxon>
        <taxon>Nitrosomonadales</taxon>
        <taxon>Gallionellaceae</taxon>
        <taxon>Ferriphaselus</taxon>
    </lineage>
</organism>
<dbReference type="OrthoDB" id="8823540at2"/>
<dbReference type="GO" id="GO:0015074">
    <property type="term" value="P:DNA integration"/>
    <property type="evidence" value="ECO:0007669"/>
    <property type="project" value="UniProtKB-KW"/>
</dbReference>
<keyword evidence="3" id="KW-0238">DNA-binding</keyword>
<dbReference type="InterPro" id="IPR050090">
    <property type="entry name" value="Tyrosine_recombinase_XerCD"/>
</dbReference>
<dbReference type="PANTHER" id="PTHR30349">
    <property type="entry name" value="PHAGE INTEGRASE-RELATED"/>
    <property type="match status" value="1"/>
</dbReference>